<protein>
    <submittedName>
        <fullName evidence="1">Uncharacterized protein</fullName>
    </submittedName>
</protein>
<evidence type="ECO:0000313" key="2">
    <source>
        <dbReference type="Proteomes" id="UP000016933"/>
    </source>
</evidence>
<dbReference type="EMBL" id="KB446537">
    <property type="protein sequence ID" value="EME46871.1"/>
    <property type="molecule type" value="Genomic_DNA"/>
</dbReference>
<name>N1PTU2_DOTSN</name>
<reference evidence="1 2" key="2">
    <citation type="journal article" date="2012" name="PLoS Pathog.">
        <title>Diverse lifestyles and strategies of plant pathogenesis encoded in the genomes of eighteen Dothideomycetes fungi.</title>
        <authorList>
            <person name="Ohm R.A."/>
            <person name="Feau N."/>
            <person name="Henrissat B."/>
            <person name="Schoch C.L."/>
            <person name="Horwitz B.A."/>
            <person name="Barry K.W."/>
            <person name="Condon B.J."/>
            <person name="Copeland A.C."/>
            <person name="Dhillon B."/>
            <person name="Glaser F."/>
            <person name="Hesse C.N."/>
            <person name="Kosti I."/>
            <person name="LaButti K."/>
            <person name="Lindquist E.A."/>
            <person name="Lucas S."/>
            <person name="Salamov A.A."/>
            <person name="Bradshaw R.E."/>
            <person name="Ciuffetti L."/>
            <person name="Hamelin R.C."/>
            <person name="Kema G.H.J."/>
            <person name="Lawrence C."/>
            <person name="Scott J.A."/>
            <person name="Spatafora J.W."/>
            <person name="Turgeon B.G."/>
            <person name="de Wit P.J.G.M."/>
            <person name="Zhong S."/>
            <person name="Goodwin S.B."/>
            <person name="Grigoriev I.V."/>
        </authorList>
    </citation>
    <scope>NUCLEOTIDE SEQUENCE [LARGE SCALE GENOMIC DNA]</scope>
    <source>
        <strain evidence="2">NZE10 / CBS 128990</strain>
    </source>
</reference>
<dbReference type="HOGENOM" id="CLU_1510571_0_0_1"/>
<dbReference type="Proteomes" id="UP000016933">
    <property type="component" value="Unassembled WGS sequence"/>
</dbReference>
<keyword evidence="2" id="KW-1185">Reference proteome</keyword>
<reference evidence="2" key="1">
    <citation type="journal article" date="2012" name="PLoS Genet.">
        <title>The genomes of the fungal plant pathogens Cladosporium fulvum and Dothistroma septosporum reveal adaptation to different hosts and lifestyles but also signatures of common ancestry.</title>
        <authorList>
            <person name="de Wit P.J.G.M."/>
            <person name="van der Burgt A."/>
            <person name="Oekmen B."/>
            <person name="Stergiopoulos I."/>
            <person name="Abd-Elsalam K.A."/>
            <person name="Aerts A.L."/>
            <person name="Bahkali A.H."/>
            <person name="Beenen H.G."/>
            <person name="Chettri P."/>
            <person name="Cox M.P."/>
            <person name="Datema E."/>
            <person name="de Vries R.P."/>
            <person name="Dhillon B."/>
            <person name="Ganley A.R."/>
            <person name="Griffiths S.A."/>
            <person name="Guo Y."/>
            <person name="Hamelin R.C."/>
            <person name="Henrissat B."/>
            <person name="Kabir M.S."/>
            <person name="Jashni M.K."/>
            <person name="Kema G."/>
            <person name="Klaubauf S."/>
            <person name="Lapidus A."/>
            <person name="Levasseur A."/>
            <person name="Lindquist E."/>
            <person name="Mehrabi R."/>
            <person name="Ohm R.A."/>
            <person name="Owen T.J."/>
            <person name="Salamov A."/>
            <person name="Schwelm A."/>
            <person name="Schijlen E."/>
            <person name="Sun H."/>
            <person name="van den Burg H.A."/>
            <person name="van Ham R.C.H.J."/>
            <person name="Zhang S."/>
            <person name="Goodwin S.B."/>
            <person name="Grigoriev I.V."/>
            <person name="Collemare J."/>
            <person name="Bradshaw R.E."/>
        </authorList>
    </citation>
    <scope>NUCLEOTIDE SEQUENCE [LARGE SCALE GENOMIC DNA]</scope>
    <source>
        <strain evidence="2">NZE10 / CBS 128990</strain>
    </source>
</reference>
<proteinExistence type="predicted"/>
<dbReference type="AlphaFoldDB" id="N1PTU2"/>
<evidence type="ECO:0000313" key="1">
    <source>
        <dbReference type="EMBL" id="EME46871.1"/>
    </source>
</evidence>
<sequence>MRFEIIELGREEMRRPELVVAFLVLESYRLTAADLIVHYHWNAIICVNVVDGKIIIMWQAATAMETDERCLLLRELAPDPVAMFRLSCRSQRIRKVFCRSFRVGERRVAGREVGSSSSWCPGCSGLRCLVSRPPGESSSWWSVGEKPDVSVLPKHRLRSSQSCFHTSLPHAAGLMLLP</sequence>
<organism evidence="1 2">
    <name type="scientific">Dothistroma septosporum (strain NZE10 / CBS 128990)</name>
    <name type="common">Red band needle blight fungus</name>
    <name type="synonym">Mycosphaerella pini</name>
    <dbReference type="NCBI Taxonomy" id="675120"/>
    <lineage>
        <taxon>Eukaryota</taxon>
        <taxon>Fungi</taxon>
        <taxon>Dikarya</taxon>
        <taxon>Ascomycota</taxon>
        <taxon>Pezizomycotina</taxon>
        <taxon>Dothideomycetes</taxon>
        <taxon>Dothideomycetidae</taxon>
        <taxon>Mycosphaerellales</taxon>
        <taxon>Mycosphaerellaceae</taxon>
        <taxon>Dothistroma</taxon>
    </lineage>
</organism>
<gene>
    <name evidence="1" type="ORF">DOTSEDRAFT_52217</name>
</gene>
<accession>N1PTU2</accession>